<accession>A0A1S3I0V6</accession>
<dbReference type="InParanoid" id="A0A1S3I0V6"/>
<proteinExistence type="predicted"/>
<gene>
    <name evidence="4" type="primary">LOC106159296</name>
</gene>
<keyword evidence="1" id="KW-0560">Oxidoreductase</keyword>
<dbReference type="RefSeq" id="XP_013390979.1">
    <property type="nucleotide sequence ID" value="XM_013535525.1"/>
</dbReference>
<dbReference type="STRING" id="7574.A0A1S3I0V6"/>
<dbReference type="GeneID" id="106159296"/>
<dbReference type="PANTHER" id="PTHR43762:SF1">
    <property type="entry name" value="D-ARABINONO-1,4-LACTONE OXIDASE"/>
    <property type="match status" value="1"/>
</dbReference>
<dbReference type="AlphaFoldDB" id="A0A1S3I0V6"/>
<evidence type="ECO:0000256" key="1">
    <source>
        <dbReference type="ARBA" id="ARBA00023002"/>
    </source>
</evidence>
<evidence type="ECO:0000313" key="3">
    <source>
        <dbReference type="Proteomes" id="UP000085678"/>
    </source>
</evidence>
<dbReference type="GO" id="GO:0003885">
    <property type="term" value="F:D-arabinono-1,4-lactone oxidase activity"/>
    <property type="evidence" value="ECO:0007669"/>
    <property type="project" value="InterPro"/>
</dbReference>
<sequence>MTAARLIDGRGSVRQFTEDRTPDVMKALRCNLGLLGIVFEIEIKVVPLETVSVRRVFTPLRNLFKAHYLRDLVTRNYIVHVLYWAYNSLTEEEARLFSDTGRVPRTWDSANDLVLLQIIQPSLSSVNLRFEDERPKSASNVTIVLLGQNNFNQALSAPASVVSNLSQATHVPAATLDRVESSEYTIQHSTFTADAKVLRVLSSILNERSYKEGIQPLELGLFRWFAGTDCLLCAGSVPVGRNRHDKNKDLGHFASFDLHKQVNSRQDLTRTRAFQSAVIQEWDKIGNLGRPHWGKVHQVFPNLKQRIKLSYGLDLDIFKTIRESLDADGVFTNAFLRNLLDIKRKTYYID</sequence>
<dbReference type="InterPro" id="IPR007173">
    <property type="entry name" value="ALO_C"/>
</dbReference>
<organism evidence="3 4">
    <name type="scientific">Lingula anatina</name>
    <name type="common">Brachiopod</name>
    <name type="synonym">Lingula unguis</name>
    <dbReference type="NCBI Taxonomy" id="7574"/>
    <lineage>
        <taxon>Eukaryota</taxon>
        <taxon>Metazoa</taxon>
        <taxon>Spiralia</taxon>
        <taxon>Lophotrochozoa</taxon>
        <taxon>Brachiopoda</taxon>
        <taxon>Linguliformea</taxon>
        <taxon>Lingulata</taxon>
        <taxon>Lingulida</taxon>
        <taxon>Linguloidea</taxon>
        <taxon>Lingulidae</taxon>
        <taxon>Lingula</taxon>
    </lineage>
</organism>
<dbReference type="Gene3D" id="3.30.465.10">
    <property type="match status" value="1"/>
</dbReference>
<feature type="domain" description="D-arabinono-1,4-lactone oxidase C-terminal" evidence="2">
    <location>
        <begin position="103"/>
        <end position="338"/>
    </location>
</feature>
<evidence type="ECO:0000313" key="4">
    <source>
        <dbReference type="RefSeq" id="XP_013390979.1"/>
    </source>
</evidence>
<dbReference type="GO" id="GO:0016020">
    <property type="term" value="C:membrane"/>
    <property type="evidence" value="ECO:0007669"/>
    <property type="project" value="InterPro"/>
</dbReference>
<reference evidence="4" key="1">
    <citation type="submission" date="2025-08" db="UniProtKB">
        <authorList>
            <consortium name="RefSeq"/>
        </authorList>
    </citation>
    <scope>IDENTIFICATION</scope>
    <source>
        <tissue evidence="4">Gonads</tissue>
    </source>
</reference>
<dbReference type="OrthoDB" id="610608at2759"/>
<keyword evidence="3" id="KW-1185">Reference proteome</keyword>
<dbReference type="InterPro" id="IPR010031">
    <property type="entry name" value="FAD_lactone_oxidase-like"/>
</dbReference>
<evidence type="ECO:0000259" key="2">
    <source>
        <dbReference type="Pfam" id="PF04030"/>
    </source>
</evidence>
<dbReference type="Proteomes" id="UP000085678">
    <property type="component" value="Unplaced"/>
</dbReference>
<dbReference type="PANTHER" id="PTHR43762">
    <property type="entry name" value="L-GULONOLACTONE OXIDASE"/>
    <property type="match status" value="1"/>
</dbReference>
<protein>
    <submittedName>
        <fullName evidence="4">Uncharacterized protein LOC106159296</fullName>
    </submittedName>
</protein>
<name>A0A1S3I0V6_LINAN</name>
<dbReference type="KEGG" id="lak:106159296"/>
<dbReference type="Pfam" id="PF04030">
    <property type="entry name" value="ALO"/>
    <property type="match status" value="1"/>
</dbReference>
<dbReference type="InterPro" id="IPR016169">
    <property type="entry name" value="FAD-bd_PCMH_sub2"/>
</dbReference>